<organism evidence="3">
    <name type="scientific">Selaginella moellendorffii</name>
    <name type="common">Spikemoss</name>
    <dbReference type="NCBI Taxonomy" id="88036"/>
    <lineage>
        <taxon>Eukaryota</taxon>
        <taxon>Viridiplantae</taxon>
        <taxon>Streptophyta</taxon>
        <taxon>Embryophyta</taxon>
        <taxon>Tracheophyta</taxon>
        <taxon>Lycopodiopsida</taxon>
        <taxon>Selaginellales</taxon>
        <taxon>Selaginellaceae</taxon>
        <taxon>Selaginella</taxon>
    </lineage>
</organism>
<dbReference type="Gramene" id="EFJ21380">
    <property type="protein sequence ID" value="EFJ21380"/>
    <property type="gene ID" value="SELMODRAFT_417369"/>
</dbReference>
<feature type="compositionally biased region" description="Polar residues" evidence="1">
    <location>
        <begin position="322"/>
        <end position="338"/>
    </location>
</feature>
<dbReference type="InParanoid" id="D8S204"/>
<feature type="region of interest" description="Disordered" evidence="1">
    <location>
        <begin position="1"/>
        <end position="44"/>
    </location>
</feature>
<feature type="region of interest" description="Disordered" evidence="1">
    <location>
        <begin position="403"/>
        <end position="423"/>
    </location>
</feature>
<dbReference type="AlphaFoldDB" id="D8S204"/>
<protein>
    <submittedName>
        <fullName evidence="2">Uncharacterized protein</fullName>
    </submittedName>
</protein>
<evidence type="ECO:0000313" key="3">
    <source>
        <dbReference type="Proteomes" id="UP000001514"/>
    </source>
</evidence>
<proteinExistence type="predicted"/>
<evidence type="ECO:0000313" key="2">
    <source>
        <dbReference type="EMBL" id="EFJ21380.1"/>
    </source>
</evidence>
<gene>
    <name evidence="2" type="ORF">SELMODRAFT_417369</name>
</gene>
<dbReference type="EMBL" id="GL377599">
    <property type="protein sequence ID" value="EFJ21380.1"/>
    <property type="molecule type" value="Genomic_DNA"/>
</dbReference>
<feature type="compositionally biased region" description="Basic and acidic residues" evidence="1">
    <location>
        <begin position="8"/>
        <end position="22"/>
    </location>
</feature>
<dbReference type="Proteomes" id="UP000001514">
    <property type="component" value="Unassembled WGS sequence"/>
</dbReference>
<keyword evidence="3" id="KW-1185">Reference proteome</keyword>
<feature type="compositionally biased region" description="Basic residues" evidence="1">
    <location>
        <begin position="290"/>
        <end position="299"/>
    </location>
</feature>
<feature type="compositionally biased region" description="Basic and acidic residues" evidence="1">
    <location>
        <begin position="305"/>
        <end position="321"/>
    </location>
</feature>
<feature type="region of interest" description="Disordered" evidence="1">
    <location>
        <begin position="113"/>
        <end position="150"/>
    </location>
</feature>
<feature type="compositionally biased region" description="Polar residues" evidence="1">
    <location>
        <begin position="358"/>
        <end position="367"/>
    </location>
</feature>
<feature type="region of interest" description="Disordered" evidence="1">
    <location>
        <begin position="171"/>
        <end position="222"/>
    </location>
</feature>
<dbReference type="HOGENOM" id="CLU_513298_0_0_1"/>
<reference evidence="2 3" key="1">
    <citation type="journal article" date="2011" name="Science">
        <title>The Selaginella genome identifies genetic changes associated with the evolution of vascular plants.</title>
        <authorList>
            <person name="Banks J.A."/>
            <person name="Nishiyama T."/>
            <person name="Hasebe M."/>
            <person name="Bowman J.L."/>
            <person name="Gribskov M."/>
            <person name="dePamphilis C."/>
            <person name="Albert V.A."/>
            <person name="Aono N."/>
            <person name="Aoyama T."/>
            <person name="Ambrose B.A."/>
            <person name="Ashton N.W."/>
            <person name="Axtell M.J."/>
            <person name="Barker E."/>
            <person name="Barker M.S."/>
            <person name="Bennetzen J.L."/>
            <person name="Bonawitz N.D."/>
            <person name="Chapple C."/>
            <person name="Cheng C."/>
            <person name="Correa L.G."/>
            <person name="Dacre M."/>
            <person name="DeBarry J."/>
            <person name="Dreyer I."/>
            <person name="Elias M."/>
            <person name="Engstrom E.M."/>
            <person name="Estelle M."/>
            <person name="Feng L."/>
            <person name="Finet C."/>
            <person name="Floyd S.K."/>
            <person name="Frommer W.B."/>
            <person name="Fujita T."/>
            <person name="Gramzow L."/>
            <person name="Gutensohn M."/>
            <person name="Harholt J."/>
            <person name="Hattori M."/>
            <person name="Heyl A."/>
            <person name="Hirai T."/>
            <person name="Hiwatashi Y."/>
            <person name="Ishikawa M."/>
            <person name="Iwata M."/>
            <person name="Karol K.G."/>
            <person name="Koehler B."/>
            <person name="Kolukisaoglu U."/>
            <person name="Kubo M."/>
            <person name="Kurata T."/>
            <person name="Lalonde S."/>
            <person name="Li K."/>
            <person name="Li Y."/>
            <person name="Litt A."/>
            <person name="Lyons E."/>
            <person name="Manning G."/>
            <person name="Maruyama T."/>
            <person name="Michael T.P."/>
            <person name="Mikami K."/>
            <person name="Miyazaki S."/>
            <person name="Morinaga S."/>
            <person name="Murata T."/>
            <person name="Mueller-Roeber B."/>
            <person name="Nelson D.R."/>
            <person name="Obara M."/>
            <person name="Oguri Y."/>
            <person name="Olmstead R.G."/>
            <person name="Onodera N."/>
            <person name="Petersen B.L."/>
            <person name="Pils B."/>
            <person name="Prigge M."/>
            <person name="Rensing S.A."/>
            <person name="Riano-Pachon D.M."/>
            <person name="Roberts A.W."/>
            <person name="Sato Y."/>
            <person name="Scheller H.V."/>
            <person name="Schulz B."/>
            <person name="Schulz C."/>
            <person name="Shakirov E.V."/>
            <person name="Shibagaki N."/>
            <person name="Shinohara N."/>
            <person name="Shippen D.E."/>
            <person name="Soerensen I."/>
            <person name="Sotooka R."/>
            <person name="Sugimoto N."/>
            <person name="Sugita M."/>
            <person name="Sumikawa N."/>
            <person name="Tanurdzic M."/>
            <person name="Theissen G."/>
            <person name="Ulvskov P."/>
            <person name="Wakazuki S."/>
            <person name="Weng J.K."/>
            <person name="Willats W.W."/>
            <person name="Wipf D."/>
            <person name="Wolf P.G."/>
            <person name="Yang L."/>
            <person name="Zimmer A.D."/>
            <person name="Zhu Q."/>
            <person name="Mitros T."/>
            <person name="Hellsten U."/>
            <person name="Loque D."/>
            <person name="Otillar R."/>
            <person name="Salamov A."/>
            <person name="Schmutz J."/>
            <person name="Shapiro H."/>
            <person name="Lindquist E."/>
            <person name="Lucas S."/>
            <person name="Rokhsar D."/>
            <person name="Grigoriev I.V."/>
        </authorList>
    </citation>
    <scope>NUCLEOTIDE SEQUENCE [LARGE SCALE GENOMIC DNA]</scope>
</reference>
<feature type="region of interest" description="Disordered" evidence="1">
    <location>
        <begin position="260"/>
        <end position="391"/>
    </location>
</feature>
<accession>D8S204</accession>
<feature type="compositionally biased region" description="Low complexity" evidence="1">
    <location>
        <begin position="266"/>
        <end position="282"/>
    </location>
</feature>
<evidence type="ECO:0000256" key="1">
    <source>
        <dbReference type="SAM" id="MobiDB-lite"/>
    </source>
</evidence>
<feature type="compositionally biased region" description="Low complexity" evidence="1">
    <location>
        <begin position="403"/>
        <end position="420"/>
    </location>
</feature>
<feature type="compositionally biased region" description="Low complexity" evidence="1">
    <location>
        <begin position="512"/>
        <end position="532"/>
    </location>
</feature>
<feature type="compositionally biased region" description="Basic and acidic residues" evidence="1">
    <location>
        <begin position="113"/>
        <end position="134"/>
    </location>
</feature>
<feature type="compositionally biased region" description="Basic and acidic residues" evidence="1">
    <location>
        <begin position="192"/>
        <end position="207"/>
    </location>
</feature>
<name>D8S204_SELML</name>
<dbReference type="KEGG" id="smo:SELMODRAFT_417369"/>
<feature type="compositionally biased region" description="Gly residues" evidence="1">
    <location>
        <begin position="28"/>
        <end position="37"/>
    </location>
</feature>
<feature type="region of interest" description="Disordered" evidence="1">
    <location>
        <begin position="508"/>
        <end position="532"/>
    </location>
</feature>
<sequence>MGLCISRRAVEASDSSQHEHLSSSKITGGAGGRGGADGSSASSSLNPAARLLLDSPRISTDISEMGMLGLLFHKRYCCKSLPSSHQNQRGYQKLALDIPPSELVIQQNALFEEQRRDDAMEEEDRKRDEGGGRVEEEDDGYPAFQPNSRPAAAIEPPITLAAVAAAIKEGSRVGGGSRGTWSSAGEEFYSDWEDRSSTAATSEDRRCLSSRSSSCSSSGGGAGVGWASLCAGSSAVEIDHKVKSPAKSMKNKADNHIYKMLKLLASPSSSHQPSMASSSSKPTRGGEHRSARKTHKKKARIAETQVKEWMDRARKSLDTDQKNAMASSPQRSSVTQEQVAKKCQGGGTGFGSPFPASPKQQKSSSLDQLKLAQDQAKEDDDHNDSDSSSDLFELDSVTTSLSSARSSLSRLSSARSSVRKSTVDEQDMLHVNLVPADHSSAKVLISSSEAVIHQNHHCKKSGSRRDKEELDGASNAAVLIMKNRRLHGSKISCLDSGPLLSIVEESKPASVASSPGGLNSWSSSTSALTVQT</sequence>